<comment type="caution">
    <text evidence="1">The sequence shown here is derived from an EMBL/GenBank/DDBJ whole genome shotgun (WGS) entry which is preliminary data.</text>
</comment>
<dbReference type="EMBL" id="BARS01009252">
    <property type="protein sequence ID" value="GAF72020.1"/>
    <property type="molecule type" value="Genomic_DNA"/>
</dbReference>
<reference evidence="1" key="1">
    <citation type="journal article" date="2014" name="Front. Microbiol.">
        <title>High frequency of phylogenetically diverse reductive dehalogenase-homologous genes in deep subseafloor sedimentary metagenomes.</title>
        <authorList>
            <person name="Kawai M."/>
            <person name="Futagami T."/>
            <person name="Toyoda A."/>
            <person name="Takaki Y."/>
            <person name="Nishi S."/>
            <person name="Hori S."/>
            <person name="Arai W."/>
            <person name="Tsubouchi T."/>
            <person name="Morono Y."/>
            <person name="Uchiyama I."/>
            <person name="Ito T."/>
            <person name="Fujiyama A."/>
            <person name="Inagaki F."/>
            <person name="Takami H."/>
        </authorList>
    </citation>
    <scope>NUCLEOTIDE SEQUENCE</scope>
    <source>
        <strain evidence="1">Expedition CK06-06</strain>
    </source>
</reference>
<feature type="non-terminal residue" evidence="1">
    <location>
        <position position="71"/>
    </location>
</feature>
<proteinExistence type="predicted"/>
<protein>
    <submittedName>
        <fullName evidence="1">Uncharacterized protein</fullName>
    </submittedName>
</protein>
<gene>
    <name evidence="1" type="ORF">S01H1_17437</name>
</gene>
<dbReference type="AlphaFoldDB" id="X0T7H9"/>
<organism evidence="1">
    <name type="scientific">marine sediment metagenome</name>
    <dbReference type="NCBI Taxonomy" id="412755"/>
    <lineage>
        <taxon>unclassified sequences</taxon>
        <taxon>metagenomes</taxon>
        <taxon>ecological metagenomes</taxon>
    </lineage>
</organism>
<sequence length="71" mass="8418">MVTEFEKRFHAKVWDGNIRLLRLVTNHLREEAGRLLQNDEPVGALWFTKAADYLDEFISRLRSRMDEALLD</sequence>
<name>X0T7H9_9ZZZZ</name>
<accession>X0T7H9</accession>
<evidence type="ECO:0000313" key="1">
    <source>
        <dbReference type="EMBL" id="GAF72020.1"/>
    </source>
</evidence>